<evidence type="ECO:0000313" key="9">
    <source>
        <dbReference type="Proteomes" id="UP001500635"/>
    </source>
</evidence>
<comment type="similarity">
    <text evidence="6">Belongs to the ABC-2 integral membrane protein family.</text>
</comment>
<feature type="transmembrane region" description="Helical" evidence="6">
    <location>
        <begin position="124"/>
        <end position="145"/>
    </location>
</feature>
<evidence type="ECO:0000256" key="1">
    <source>
        <dbReference type="ARBA" id="ARBA00004141"/>
    </source>
</evidence>
<dbReference type="Proteomes" id="UP001500635">
    <property type="component" value="Unassembled WGS sequence"/>
</dbReference>
<evidence type="ECO:0000256" key="4">
    <source>
        <dbReference type="ARBA" id="ARBA00023136"/>
    </source>
</evidence>
<evidence type="ECO:0000256" key="2">
    <source>
        <dbReference type="ARBA" id="ARBA00022692"/>
    </source>
</evidence>
<gene>
    <name evidence="8" type="ORF">GCM10023147_30710</name>
</gene>
<keyword evidence="9" id="KW-1185">Reference proteome</keyword>
<dbReference type="PANTHER" id="PTHR43027:SF1">
    <property type="entry name" value="DOXORUBICIN RESISTANCE ABC TRANSPORTER PERMEASE PROTEIN DRRC-RELATED"/>
    <property type="match status" value="1"/>
</dbReference>
<dbReference type="PROSITE" id="PS51012">
    <property type="entry name" value="ABC_TM2"/>
    <property type="match status" value="1"/>
</dbReference>
<evidence type="ECO:0000256" key="3">
    <source>
        <dbReference type="ARBA" id="ARBA00022989"/>
    </source>
</evidence>
<proteinExistence type="inferred from homology"/>
<keyword evidence="5" id="KW-0046">Antibiotic resistance</keyword>
<dbReference type="EMBL" id="BAABFR010000049">
    <property type="protein sequence ID" value="GAA4396416.1"/>
    <property type="molecule type" value="Genomic_DNA"/>
</dbReference>
<evidence type="ECO:0000313" key="8">
    <source>
        <dbReference type="EMBL" id="GAA4396416.1"/>
    </source>
</evidence>
<protein>
    <recommendedName>
        <fullName evidence="6">Transport permease protein</fullName>
    </recommendedName>
</protein>
<keyword evidence="6" id="KW-1003">Cell membrane</keyword>
<dbReference type="InterPro" id="IPR047817">
    <property type="entry name" value="ABC2_TM_bact-type"/>
</dbReference>
<feature type="transmembrane region" description="Helical" evidence="6">
    <location>
        <begin position="151"/>
        <end position="174"/>
    </location>
</feature>
<accession>A0ABP8JVL4</accession>
<reference evidence="9" key="1">
    <citation type="journal article" date="2019" name="Int. J. Syst. Evol. Microbiol.">
        <title>The Global Catalogue of Microorganisms (GCM) 10K type strain sequencing project: providing services to taxonomists for standard genome sequencing and annotation.</title>
        <authorList>
            <consortium name="The Broad Institute Genomics Platform"/>
            <consortium name="The Broad Institute Genome Sequencing Center for Infectious Disease"/>
            <person name="Wu L."/>
            <person name="Ma J."/>
        </authorList>
    </citation>
    <scope>NUCLEOTIDE SEQUENCE [LARGE SCALE GENOMIC DNA]</scope>
    <source>
        <strain evidence="9">JCM 17688</strain>
    </source>
</reference>
<feature type="transmembrane region" description="Helical" evidence="6">
    <location>
        <begin position="37"/>
        <end position="56"/>
    </location>
</feature>
<evidence type="ECO:0000256" key="5">
    <source>
        <dbReference type="ARBA" id="ARBA00023251"/>
    </source>
</evidence>
<dbReference type="PIRSF" id="PIRSF006648">
    <property type="entry name" value="DrrB"/>
    <property type="match status" value="1"/>
</dbReference>
<evidence type="ECO:0000256" key="6">
    <source>
        <dbReference type="RuleBase" id="RU361157"/>
    </source>
</evidence>
<feature type="transmembrane region" description="Helical" evidence="6">
    <location>
        <begin position="181"/>
        <end position="203"/>
    </location>
</feature>
<keyword evidence="2 6" id="KW-0812">Transmembrane</keyword>
<feature type="transmembrane region" description="Helical" evidence="6">
    <location>
        <begin position="76"/>
        <end position="94"/>
    </location>
</feature>
<keyword evidence="6" id="KW-0813">Transport</keyword>
<dbReference type="Pfam" id="PF01061">
    <property type="entry name" value="ABC2_membrane"/>
    <property type="match status" value="1"/>
</dbReference>
<feature type="transmembrane region" description="Helical" evidence="6">
    <location>
        <begin position="247"/>
        <end position="270"/>
    </location>
</feature>
<dbReference type="RefSeq" id="WP_344997495.1">
    <property type="nucleotide sequence ID" value="NZ_BAABFR010000049.1"/>
</dbReference>
<keyword evidence="4 6" id="KW-0472">Membrane</keyword>
<organism evidence="8 9">
    <name type="scientific">Tsukamurella soli</name>
    <dbReference type="NCBI Taxonomy" id="644556"/>
    <lineage>
        <taxon>Bacteria</taxon>
        <taxon>Bacillati</taxon>
        <taxon>Actinomycetota</taxon>
        <taxon>Actinomycetes</taxon>
        <taxon>Mycobacteriales</taxon>
        <taxon>Tsukamurellaceae</taxon>
        <taxon>Tsukamurella</taxon>
    </lineage>
</organism>
<sequence length="280" mass="28501">MTDSVVVTAIPRRRVGLATHTAVAAGVLLRSWARNPIVAIQAVVFPAFLLAMFQLVLGKTVTAMGGGESVYRNAPLIALIGVLYGSLAAGMGLVTERDGGGLARQWTLPVPRAGFLTGRLAADVLRSAIGTVVLIALAVCMGLRFQQGLLAAIGAFLVPLAFAVACGTAMLAVATVGSANAILQAFAGVSLLLMFFNTGFVPLDQYPGWLQPVVQWQPMSCAIDTMRGLVSGAGSAASGPNVAGAPIAVPLLATLAWVVGIVAAAGLVAVRGFRLAAAGR</sequence>
<keyword evidence="3 6" id="KW-1133">Transmembrane helix</keyword>
<dbReference type="InterPro" id="IPR052902">
    <property type="entry name" value="ABC-2_transporter"/>
</dbReference>
<evidence type="ECO:0000259" key="7">
    <source>
        <dbReference type="PROSITE" id="PS51012"/>
    </source>
</evidence>
<feature type="domain" description="ABC transmembrane type-2" evidence="7">
    <location>
        <begin position="37"/>
        <end position="276"/>
    </location>
</feature>
<comment type="caution">
    <text evidence="8">The sequence shown here is derived from an EMBL/GenBank/DDBJ whole genome shotgun (WGS) entry which is preliminary data.</text>
</comment>
<name>A0ABP8JVL4_9ACTN</name>
<dbReference type="InterPro" id="IPR013525">
    <property type="entry name" value="ABC2_TM"/>
</dbReference>
<dbReference type="PANTHER" id="PTHR43027">
    <property type="entry name" value="DOXORUBICIN RESISTANCE ABC TRANSPORTER PERMEASE PROTEIN DRRC-RELATED"/>
    <property type="match status" value="1"/>
</dbReference>
<dbReference type="InterPro" id="IPR000412">
    <property type="entry name" value="ABC_2_transport"/>
</dbReference>
<comment type="subcellular location">
    <subcellularLocation>
        <location evidence="6">Cell membrane</location>
        <topology evidence="6">Multi-pass membrane protein</topology>
    </subcellularLocation>
    <subcellularLocation>
        <location evidence="1">Membrane</location>
        <topology evidence="1">Multi-pass membrane protein</topology>
    </subcellularLocation>
</comment>